<comment type="caution">
    <text evidence="1">The sequence shown here is derived from an EMBL/GenBank/DDBJ whole genome shotgun (WGS) entry which is preliminary data.</text>
</comment>
<reference evidence="1 2" key="1">
    <citation type="submission" date="2013-08" db="EMBL/GenBank/DDBJ databases">
        <authorList>
            <person name="Trees D."/>
        </authorList>
    </citation>
    <scope>NUCLEOTIDE SEQUENCE [LARGE SCALE GENOMIC DNA]</scope>
    <source>
        <strain evidence="1 2">3502</strain>
    </source>
</reference>
<evidence type="ECO:0000313" key="2">
    <source>
        <dbReference type="Proteomes" id="UP000223296"/>
    </source>
</evidence>
<gene>
    <name evidence="1" type="ORF">N776_02640</name>
</gene>
<dbReference type="EMBL" id="AVBE01000002">
    <property type="protein sequence ID" value="PHJ35942.1"/>
    <property type="molecule type" value="Genomic_DNA"/>
</dbReference>
<evidence type="ECO:0000313" key="1">
    <source>
        <dbReference type="EMBL" id="PHJ35942.1"/>
    </source>
</evidence>
<dbReference type="AlphaFoldDB" id="A0AA44U9S0"/>
<sequence length="42" mass="4516">MAAASGEVSAFPPIFYISGGRGKFLPFCLREGGVIQNYQAHQ</sequence>
<proteinExistence type="predicted"/>
<protein>
    <submittedName>
        <fullName evidence="1">Uncharacterized protein</fullName>
    </submittedName>
</protein>
<organism evidence="1 2">
    <name type="scientific">Neisseria gonorrhoeae 3502</name>
    <dbReference type="NCBI Taxonomy" id="1193404"/>
    <lineage>
        <taxon>Bacteria</taxon>
        <taxon>Pseudomonadati</taxon>
        <taxon>Pseudomonadota</taxon>
        <taxon>Betaproteobacteria</taxon>
        <taxon>Neisseriales</taxon>
        <taxon>Neisseriaceae</taxon>
        <taxon>Neisseria</taxon>
    </lineage>
</organism>
<accession>A0AA44U9S0</accession>
<dbReference type="Proteomes" id="UP000223296">
    <property type="component" value="Unassembled WGS sequence"/>
</dbReference>
<name>A0AA44U9S0_NEIGO</name>